<proteinExistence type="predicted"/>
<dbReference type="OrthoDB" id="4935951at2"/>
<dbReference type="AlphaFoldDB" id="A0A1H3N7G7"/>
<organism evidence="2 3">
    <name type="scientific">Geodermatophilus africanus</name>
    <dbReference type="NCBI Taxonomy" id="1137993"/>
    <lineage>
        <taxon>Bacteria</taxon>
        <taxon>Bacillati</taxon>
        <taxon>Actinomycetota</taxon>
        <taxon>Actinomycetes</taxon>
        <taxon>Geodermatophilales</taxon>
        <taxon>Geodermatophilaceae</taxon>
        <taxon>Geodermatophilus</taxon>
    </lineage>
</organism>
<keyword evidence="3" id="KW-1185">Reference proteome</keyword>
<evidence type="ECO:0000313" key="2">
    <source>
        <dbReference type="EMBL" id="SDY84768.1"/>
    </source>
</evidence>
<feature type="region of interest" description="Disordered" evidence="1">
    <location>
        <begin position="84"/>
        <end position="105"/>
    </location>
</feature>
<evidence type="ECO:0000313" key="3">
    <source>
        <dbReference type="Proteomes" id="UP000198921"/>
    </source>
</evidence>
<dbReference type="EMBL" id="FNOT01000012">
    <property type="protein sequence ID" value="SDY84768.1"/>
    <property type="molecule type" value="Genomic_DNA"/>
</dbReference>
<accession>A0A1H3N7G7</accession>
<gene>
    <name evidence="2" type="ORF">SAMN05660209_03890</name>
</gene>
<evidence type="ECO:0000256" key="1">
    <source>
        <dbReference type="SAM" id="MobiDB-lite"/>
    </source>
</evidence>
<sequence length="105" mass="11575">MHAPTASVCSLTVLAWRLGALPLPDLWWRYIELGGNCRQLPVAAYLAGTATWPDPEHNVLAHALNEALWEVGCPSLAPYRGHVDLEPEPPAQLPLDLPVKRPERP</sequence>
<name>A0A1H3N7G7_9ACTN</name>
<dbReference type="Proteomes" id="UP000198921">
    <property type="component" value="Unassembled WGS sequence"/>
</dbReference>
<dbReference type="RefSeq" id="WP_091159892.1">
    <property type="nucleotide sequence ID" value="NZ_FNOT01000012.1"/>
</dbReference>
<reference evidence="3" key="1">
    <citation type="submission" date="2016-10" db="EMBL/GenBank/DDBJ databases">
        <authorList>
            <person name="Varghese N."/>
            <person name="Submissions S."/>
        </authorList>
    </citation>
    <scope>NUCLEOTIDE SEQUENCE [LARGE SCALE GENOMIC DNA]</scope>
    <source>
        <strain evidence="3">DSM 45422</strain>
    </source>
</reference>
<protein>
    <submittedName>
        <fullName evidence="2">Uncharacterized protein</fullName>
    </submittedName>
</protein>